<evidence type="ECO:0000256" key="1">
    <source>
        <dbReference type="SAM" id="MobiDB-lite"/>
    </source>
</evidence>
<dbReference type="Proteomes" id="UP000696280">
    <property type="component" value="Unassembled WGS sequence"/>
</dbReference>
<gene>
    <name evidence="2" type="ORF">HYFRA_00003302</name>
</gene>
<proteinExistence type="predicted"/>
<protein>
    <submittedName>
        <fullName evidence="2">Uncharacterized protein</fullName>
    </submittedName>
</protein>
<accession>A0A9N9PRH6</accession>
<feature type="region of interest" description="Disordered" evidence="1">
    <location>
        <begin position="165"/>
        <end position="242"/>
    </location>
</feature>
<evidence type="ECO:0000313" key="2">
    <source>
        <dbReference type="EMBL" id="CAG8953105.1"/>
    </source>
</evidence>
<dbReference type="OrthoDB" id="2587563at2759"/>
<reference evidence="2" key="1">
    <citation type="submission" date="2021-07" db="EMBL/GenBank/DDBJ databases">
        <authorList>
            <person name="Durling M."/>
        </authorList>
    </citation>
    <scope>NUCLEOTIDE SEQUENCE</scope>
</reference>
<keyword evidence="3" id="KW-1185">Reference proteome</keyword>
<feature type="region of interest" description="Disordered" evidence="1">
    <location>
        <begin position="361"/>
        <end position="597"/>
    </location>
</feature>
<feature type="compositionally biased region" description="Polar residues" evidence="1">
    <location>
        <begin position="503"/>
        <end position="521"/>
    </location>
</feature>
<name>A0A9N9PRH6_9HELO</name>
<comment type="caution">
    <text evidence="2">The sequence shown here is derived from an EMBL/GenBank/DDBJ whole genome shotgun (WGS) entry which is preliminary data.</text>
</comment>
<dbReference type="AlphaFoldDB" id="A0A9N9PRH6"/>
<feature type="compositionally biased region" description="Polar residues" evidence="1">
    <location>
        <begin position="200"/>
        <end position="209"/>
    </location>
</feature>
<feature type="compositionally biased region" description="Low complexity" evidence="1">
    <location>
        <begin position="582"/>
        <end position="596"/>
    </location>
</feature>
<evidence type="ECO:0000313" key="3">
    <source>
        <dbReference type="Proteomes" id="UP000696280"/>
    </source>
</evidence>
<feature type="compositionally biased region" description="Polar residues" evidence="1">
    <location>
        <begin position="528"/>
        <end position="543"/>
    </location>
</feature>
<dbReference type="EMBL" id="CAJVRL010000049">
    <property type="protein sequence ID" value="CAG8953105.1"/>
    <property type="molecule type" value="Genomic_DNA"/>
</dbReference>
<organism evidence="2 3">
    <name type="scientific">Hymenoscyphus fraxineus</name>
    <dbReference type="NCBI Taxonomy" id="746836"/>
    <lineage>
        <taxon>Eukaryota</taxon>
        <taxon>Fungi</taxon>
        <taxon>Dikarya</taxon>
        <taxon>Ascomycota</taxon>
        <taxon>Pezizomycotina</taxon>
        <taxon>Leotiomycetes</taxon>
        <taxon>Helotiales</taxon>
        <taxon>Helotiaceae</taxon>
        <taxon>Hymenoscyphus</taxon>
    </lineage>
</organism>
<sequence length="657" mass="71823">MPSNMKPSLVFPESGVELRTSSTPTSAVPAVLGLSLSDSVLEEMIKCVQNGKPIQLSLGEHPNVTYGTKTQHLSTTNDPFTHELFCSTNIDSEYNSSSTETMAFFDRNGKSVTFGTPAFKAPFSKKHFVPGPKPAARNLAAPKAATSTIEGADNALAQLQNSLASEKERKLENTTKLIKNGPAPPRKGAASKMTGKTKMLQVSQANRSMPVSPALSGVGSPALGPTSVPLSEQKANQEKQSRKPIIHLLASADMTERQLRDLLPNADESDFKYQLTKVADKVGEKYVLAKRYYRELDVWSYDYPHQDDRQRAIDNAVKRYDNLRIGVSEPEWDRLLPKAERGTGKSLSKLQGLIAQGLAKLGPKVDDGSGRDTSPGEDEELGAKKKKDTKPKKLTETQAQAKRLLSNKPNKAASKASPRPTPAAKKEKPAAKASNVKPLSAEFVGESDDDDVEVVPRKPITKPASAMAKKRQRDEEIETSDSSIPLSKKVKKDAPLTNHRVSDASQTSRTTATSFQSSNTVKTKDTSPQKSSPLASSPPTNASEFDRNSGHRTTSSSSTSPASHAVPKTSRSPIQKRHHKSPSVSSSTSSNGSTRTLRPEVLELAKKYRVFYPSYTKLHKELSNLKYRDRQKEDDLLQMHARLADMKKRIMEGVQEN</sequence>